<accession>A0A074LQ14</accession>
<feature type="domain" description="VTT" evidence="3">
    <location>
        <begin position="29"/>
        <end position="154"/>
    </location>
</feature>
<dbReference type="Gene3D" id="1.20.144.10">
    <property type="entry name" value="Phosphatidic acid phosphatase type 2/haloperoxidase"/>
    <property type="match status" value="1"/>
</dbReference>
<dbReference type="InterPro" id="IPR032816">
    <property type="entry name" value="VTT_dom"/>
</dbReference>
<dbReference type="STRING" id="1157490.EL26_11920"/>
<keyword evidence="5" id="KW-1185">Reference proteome</keyword>
<feature type="transmembrane region" description="Helical" evidence="2">
    <location>
        <begin position="137"/>
        <end position="158"/>
    </location>
</feature>
<organism evidence="4 5">
    <name type="scientific">Tumebacillus flagellatus</name>
    <dbReference type="NCBI Taxonomy" id="1157490"/>
    <lineage>
        <taxon>Bacteria</taxon>
        <taxon>Bacillati</taxon>
        <taxon>Bacillota</taxon>
        <taxon>Bacilli</taxon>
        <taxon>Bacillales</taxon>
        <taxon>Alicyclobacillaceae</taxon>
        <taxon>Tumebacillus</taxon>
    </lineage>
</organism>
<dbReference type="InterPro" id="IPR036938">
    <property type="entry name" value="PAP2/HPO_sf"/>
</dbReference>
<dbReference type="eggNOG" id="COG0586">
    <property type="taxonomic scope" value="Bacteria"/>
</dbReference>
<evidence type="ECO:0000256" key="2">
    <source>
        <dbReference type="SAM" id="Phobius"/>
    </source>
</evidence>
<dbReference type="GO" id="GO:0005886">
    <property type="term" value="C:plasma membrane"/>
    <property type="evidence" value="ECO:0007669"/>
    <property type="project" value="TreeGrafter"/>
</dbReference>
<keyword evidence="2" id="KW-1133">Transmembrane helix</keyword>
<evidence type="ECO:0000256" key="1">
    <source>
        <dbReference type="ARBA" id="ARBA00010792"/>
    </source>
</evidence>
<reference evidence="4 5" key="1">
    <citation type="journal article" date="2013" name="Int. J. Syst. Evol. Microbiol.">
        <title>Tumebacillus flagellatus sp. nov., an alpha-amylase/pullulanase-producing bacterium isolated from cassava wastewater.</title>
        <authorList>
            <person name="Wang Q."/>
            <person name="Xie N."/>
            <person name="Qin Y."/>
            <person name="Shen N."/>
            <person name="Zhu J."/>
            <person name="Mi H."/>
            <person name="Huang R."/>
        </authorList>
    </citation>
    <scope>NUCLEOTIDE SEQUENCE [LARGE SCALE GENOMIC DNA]</scope>
    <source>
        <strain evidence="4 5">GST4</strain>
    </source>
</reference>
<comment type="caution">
    <text evidence="4">The sequence shown here is derived from an EMBL/GenBank/DDBJ whole genome shotgun (WGS) entry which is preliminary data.</text>
</comment>
<dbReference type="OrthoDB" id="9782291at2"/>
<dbReference type="RefSeq" id="WP_052036270.1">
    <property type="nucleotide sequence ID" value="NZ_JMIR01000014.1"/>
</dbReference>
<name>A0A074LQ14_9BACL</name>
<dbReference type="PANTHER" id="PTHR42709">
    <property type="entry name" value="ALKALINE PHOSPHATASE LIKE PROTEIN"/>
    <property type="match status" value="1"/>
</dbReference>
<protein>
    <recommendedName>
        <fullName evidence="3">VTT domain-containing protein</fullName>
    </recommendedName>
</protein>
<feature type="transmembrane region" description="Helical" evidence="2">
    <location>
        <begin position="368"/>
        <end position="387"/>
    </location>
</feature>
<proteinExistence type="inferred from homology"/>
<evidence type="ECO:0000313" key="4">
    <source>
        <dbReference type="EMBL" id="KEO83169.1"/>
    </source>
</evidence>
<sequence>MFDVKQLLEHSGYIVLFGSLLLELIALPVPGEVLLSYAGLLIFQGRLNWGLSILVAGLGASAGISLSYWIGYRLGKPFFERYGSKFHLGPDKLEKTSQWFARYGNKMLIVGYFIPGVRHITGYFAGVTRIPFRKFALHAYTGAFLFTGTFISLGKVLGPKWDEFHHSIKKYLIIGGIIAAAAVVVVYLYRRYREQIHAGIKGALGWALRTFHSLGRVRFWVTGVAVVFLGLFALMAGMIQDLLAHEFAEFDRVASYVVHAAGADFNPEWIRIGSEAVSYRLLIPLLVLTLLWIWKKGRQRRLEALFLLLVLVGGEALDEGLRRLFHRPGPEGLMNTFPSEQTLMVLSVYGFAAYLFVRHSGRAWVQTLLSAVVLVLSFYVGVCNILLDAQFPSDVAAGYVFGGVWLSLNILLLEVFRWLQCGKDGPRQRPPDGRI</sequence>
<dbReference type="EMBL" id="JMIR01000014">
    <property type="protein sequence ID" value="KEO83169.1"/>
    <property type="molecule type" value="Genomic_DNA"/>
</dbReference>
<dbReference type="Proteomes" id="UP000027931">
    <property type="component" value="Unassembled WGS sequence"/>
</dbReference>
<feature type="transmembrane region" description="Helical" evidence="2">
    <location>
        <begin position="219"/>
        <end position="239"/>
    </location>
</feature>
<dbReference type="PANTHER" id="PTHR42709:SF9">
    <property type="entry name" value="ALKALINE PHOSPHATASE LIKE PROTEIN"/>
    <property type="match status" value="1"/>
</dbReference>
<comment type="similarity">
    <text evidence="1">Belongs to the DedA family.</text>
</comment>
<evidence type="ECO:0000313" key="5">
    <source>
        <dbReference type="Proteomes" id="UP000027931"/>
    </source>
</evidence>
<feature type="transmembrane region" description="Helical" evidence="2">
    <location>
        <begin position="399"/>
        <end position="419"/>
    </location>
</feature>
<keyword evidence="2" id="KW-0472">Membrane</keyword>
<evidence type="ECO:0000259" key="3">
    <source>
        <dbReference type="Pfam" id="PF09335"/>
    </source>
</evidence>
<gene>
    <name evidence="4" type="ORF">EL26_11920</name>
</gene>
<dbReference type="Pfam" id="PF09335">
    <property type="entry name" value="VTT_dom"/>
    <property type="match status" value="1"/>
</dbReference>
<feature type="transmembrane region" description="Helical" evidence="2">
    <location>
        <begin position="170"/>
        <end position="189"/>
    </location>
</feature>
<dbReference type="InterPro" id="IPR051311">
    <property type="entry name" value="DedA_domain"/>
</dbReference>
<feature type="transmembrane region" description="Helical" evidence="2">
    <location>
        <begin position="49"/>
        <end position="71"/>
    </location>
</feature>
<feature type="transmembrane region" description="Helical" evidence="2">
    <location>
        <begin position="12"/>
        <end position="29"/>
    </location>
</feature>
<dbReference type="SUPFAM" id="SSF48317">
    <property type="entry name" value="Acid phosphatase/Vanadium-dependent haloperoxidase"/>
    <property type="match status" value="1"/>
</dbReference>
<dbReference type="AlphaFoldDB" id="A0A074LQ14"/>
<keyword evidence="2" id="KW-0812">Transmembrane</keyword>
<feature type="transmembrane region" description="Helical" evidence="2">
    <location>
        <begin position="277"/>
        <end position="294"/>
    </location>
</feature>